<comment type="caution">
    <text evidence="10">The sequence shown here is derived from an EMBL/GenBank/DDBJ whole genome shotgun (WGS) entry which is preliminary data.</text>
</comment>
<evidence type="ECO:0000259" key="9">
    <source>
        <dbReference type="Pfam" id="PF17681"/>
    </source>
</evidence>
<dbReference type="GO" id="GO:0043015">
    <property type="term" value="F:gamma-tubulin binding"/>
    <property type="evidence" value="ECO:0007669"/>
    <property type="project" value="InterPro"/>
</dbReference>
<dbReference type="InterPro" id="IPR007259">
    <property type="entry name" value="GCP"/>
</dbReference>
<feature type="compositionally biased region" description="Low complexity" evidence="7">
    <location>
        <begin position="151"/>
        <end position="173"/>
    </location>
</feature>
<protein>
    <recommendedName>
        <fullName evidence="6">Spindle pole body component</fullName>
    </recommendedName>
</protein>
<reference evidence="10 11" key="1">
    <citation type="submission" date="2016-07" db="EMBL/GenBank/DDBJ databases">
        <title>Pervasive Adenine N6-methylation of Active Genes in Fungi.</title>
        <authorList>
            <consortium name="DOE Joint Genome Institute"/>
            <person name="Mondo S.J."/>
            <person name="Dannebaum R.O."/>
            <person name="Kuo R.C."/>
            <person name="Labutti K."/>
            <person name="Haridas S."/>
            <person name="Kuo A."/>
            <person name="Salamov A."/>
            <person name="Ahrendt S.R."/>
            <person name="Lipzen A."/>
            <person name="Sullivan W."/>
            <person name="Andreopoulos W.B."/>
            <person name="Clum A."/>
            <person name="Lindquist E."/>
            <person name="Daum C."/>
            <person name="Ramamoorthy G.K."/>
            <person name="Gryganskyi A."/>
            <person name="Culley D."/>
            <person name="Magnuson J.K."/>
            <person name="James T.Y."/>
            <person name="O'Malley M.A."/>
            <person name="Stajich J.E."/>
            <person name="Spatafora J.W."/>
            <person name="Visel A."/>
            <person name="Grigoriev I.V."/>
        </authorList>
    </citation>
    <scope>NUCLEOTIDE SEQUENCE [LARGE SCALE GENOMIC DNA]</scope>
    <source>
        <strain evidence="10 11">62-1032</strain>
    </source>
</reference>
<keyword evidence="3 6" id="KW-0963">Cytoplasm</keyword>
<dbReference type="Gene3D" id="1.20.120.1900">
    <property type="entry name" value="Gamma-tubulin complex, C-terminal domain"/>
    <property type="match status" value="1"/>
</dbReference>
<comment type="subcellular location">
    <subcellularLocation>
        <location evidence="1 6">Cytoplasm</location>
        <location evidence="1 6">Cytoskeleton</location>
        <location evidence="1 6">Microtubule organizing center</location>
    </subcellularLocation>
</comment>
<feature type="compositionally biased region" description="Basic residues" evidence="7">
    <location>
        <begin position="601"/>
        <end position="620"/>
    </location>
</feature>
<gene>
    <name evidence="10" type="ORF">BCR35DRAFT_211415</name>
</gene>
<organism evidence="10 11">
    <name type="scientific">Leucosporidium creatinivorum</name>
    <dbReference type="NCBI Taxonomy" id="106004"/>
    <lineage>
        <taxon>Eukaryota</taxon>
        <taxon>Fungi</taxon>
        <taxon>Dikarya</taxon>
        <taxon>Basidiomycota</taxon>
        <taxon>Pucciniomycotina</taxon>
        <taxon>Microbotryomycetes</taxon>
        <taxon>Leucosporidiales</taxon>
        <taxon>Leucosporidium</taxon>
    </lineage>
</organism>
<evidence type="ECO:0000313" key="10">
    <source>
        <dbReference type="EMBL" id="ORY57090.1"/>
    </source>
</evidence>
<comment type="similarity">
    <text evidence="2 6">Belongs to the TUBGCP family.</text>
</comment>
<dbReference type="GO" id="GO:0051321">
    <property type="term" value="P:meiotic cell cycle"/>
    <property type="evidence" value="ECO:0007669"/>
    <property type="project" value="TreeGrafter"/>
</dbReference>
<accession>A0A1Y2DCU3</accession>
<evidence type="ECO:0000259" key="8">
    <source>
        <dbReference type="Pfam" id="PF04130"/>
    </source>
</evidence>
<evidence type="ECO:0000313" key="11">
    <source>
        <dbReference type="Proteomes" id="UP000193467"/>
    </source>
</evidence>
<dbReference type="EMBL" id="MCGR01000083">
    <property type="protein sequence ID" value="ORY57090.1"/>
    <property type="molecule type" value="Genomic_DNA"/>
</dbReference>
<dbReference type="InterPro" id="IPR041470">
    <property type="entry name" value="GCP_N"/>
</dbReference>
<feature type="region of interest" description="Disordered" evidence="7">
    <location>
        <begin position="149"/>
        <end position="195"/>
    </location>
</feature>
<evidence type="ECO:0000256" key="4">
    <source>
        <dbReference type="ARBA" id="ARBA00022701"/>
    </source>
</evidence>
<dbReference type="GO" id="GO:0000922">
    <property type="term" value="C:spindle pole"/>
    <property type="evidence" value="ECO:0007669"/>
    <property type="project" value="InterPro"/>
</dbReference>
<dbReference type="GO" id="GO:0000278">
    <property type="term" value="P:mitotic cell cycle"/>
    <property type="evidence" value="ECO:0007669"/>
    <property type="project" value="TreeGrafter"/>
</dbReference>
<name>A0A1Y2DCU3_9BASI</name>
<dbReference type="GO" id="GO:0007020">
    <property type="term" value="P:microtubule nucleation"/>
    <property type="evidence" value="ECO:0007669"/>
    <property type="project" value="InterPro"/>
</dbReference>
<keyword evidence="4 6" id="KW-0493">Microtubule</keyword>
<sequence>MQHELLLLLSGHPSPLLSTPDASPAAQLHLHPGEQESILRLSQLATLHSRLRQFCSPSNRATGAAQRVDGPAALEQTTALATLRSILHTQLLQPYTSSILKLEREILSREIGGEGAAGLPLSFVVGEMSGWEGRLRGVGRLLDDLDKGVDGSDLSQGSGAAARPAPKGGRRVAFSTEGPSNDPPTPPSNPKKWTSSPLLSLLHHHASTGDPSLRALLLSAISALEKVWLNAFKEFVIWGRGEGSEALVDVKEEGEEERKYEFPTEQLPLLPTLSTPQTRSSILISLRAICQTLEVLHTLPSPASSASVGKLTLGAKGRKEGQLPSGLRKALEDKLEGCQGPGEEGFITRVSGISALLSTHLLTTHLPPSLLLTSLTHLTSFYLLRLGSFSSNLLAEIEVLRTRGARGAGRERGGGMEKGLLEAMSRARAGTELEELGADAVDPLEYFHLALASSATDEQDPFASRLLGTPLKLEYTPPTPALGLLVDEGSLKSYARCWGVLMAVKGAQRSAGSCWATLSHSTRLSSSSSPPSSSRSPANLQTLHTLQALHRSTWALVRQALWLLDSLVGHFLGAVVEGAWSGLRSHLEEVGRGRVMETAPRRSRCQSRRRRKTHHQHHHSISPPSNLSTRFTSTCSNLACCSRMMSWLACCWDCWRRVRRFVGLLEGGVPRSLLDLMGRRRRRSSKNDRR</sequence>
<dbReference type="PANTHER" id="PTHR19302:SF27">
    <property type="entry name" value="GAMMA-TUBULIN COMPLEX COMPONENT 4"/>
    <property type="match status" value="1"/>
</dbReference>
<keyword evidence="11" id="KW-1185">Reference proteome</keyword>
<dbReference type="InParanoid" id="A0A1Y2DCU3"/>
<dbReference type="GO" id="GO:0051011">
    <property type="term" value="F:microtubule minus-end binding"/>
    <property type="evidence" value="ECO:0007669"/>
    <property type="project" value="TreeGrafter"/>
</dbReference>
<dbReference type="GO" id="GO:0000930">
    <property type="term" value="C:gamma-tubulin complex"/>
    <property type="evidence" value="ECO:0007669"/>
    <property type="project" value="UniProtKB-ARBA"/>
</dbReference>
<evidence type="ECO:0000256" key="3">
    <source>
        <dbReference type="ARBA" id="ARBA00022490"/>
    </source>
</evidence>
<proteinExistence type="inferred from homology"/>
<dbReference type="GO" id="GO:0005874">
    <property type="term" value="C:microtubule"/>
    <property type="evidence" value="ECO:0007669"/>
    <property type="project" value="UniProtKB-KW"/>
</dbReference>
<feature type="domain" description="Gamma tubulin complex component protein N-terminal" evidence="9">
    <location>
        <begin position="3"/>
        <end position="261"/>
    </location>
</feature>
<evidence type="ECO:0000256" key="5">
    <source>
        <dbReference type="ARBA" id="ARBA00023212"/>
    </source>
</evidence>
<dbReference type="InterPro" id="IPR042241">
    <property type="entry name" value="GCP_C_sf"/>
</dbReference>
<feature type="domain" description="Gamma tubulin complex component C-terminal" evidence="8">
    <location>
        <begin position="371"/>
        <end position="589"/>
    </location>
</feature>
<dbReference type="OrthoDB" id="2535480at2759"/>
<dbReference type="Proteomes" id="UP000193467">
    <property type="component" value="Unassembled WGS sequence"/>
</dbReference>
<dbReference type="GO" id="GO:0051225">
    <property type="term" value="P:spindle assembly"/>
    <property type="evidence" value="ECO:0007669"/>
    <property type="project" value="TreeGrafter"/>
</dbReference>
<keyword evidence="5 6" id="KW-0206">Cytoskeleton</keyword>
<evidence type="ECO:0000256" key="1">
    <source>
        <dbReference type="ARBA" id="ARBA00004267"/>
    </source>
</evidence>
<dbReference type="PANTHER" id="PTHR19302">
    <property type="entry name" value="GAMMA TUBULIN COMPLEX PROTEIN"/>
    <property type="match status" value="1"/>
</dbReference>
<dbReference type="AlphaFoldDB" id="A0A1Y2DCU3"/>
<evidence type="ECO:0000256" key="6">
    <source>
        <dbReference type="RuleBase" id="RU363050"/>
    </source>
</evidence>
<evidence type="ECO:0000256" key="2">
    <source>
        <dbReference type="ARBA" id="ARBA00010337"/>
    </source>
</evidence>
<dbReference type="STRING" id="106004.A0A1Y2DCU3"/>
<dbReference type="InterPro" id="IPR040457">
    <property type="entry name" value="GCP_C"/>
</dbReference>
<evidence type="ECO:0000256" key="7">
    <source>
        <dbReference type="SAM" id="MobiDB-lite"/>
    </source>
</evidence>
<dbReference type="Pfam" id="PF04130">
    <property type="entry name" value="GCP_C_terminal"/>
    <property type="match status" value="1"/>
</dbReference>
<feature type="region of interest" description="Disordered" evidence="7">
    <location>
        <begin position="594"/>
        <end position="629"/>
    </location>
</feature>
<dbReference type="GO" id="GO:0031122">
    <property type="term" value="P:cytoplasmic microtubule organization"/>
    <property type="evidence" value="ECO:0007669"/>
    <property type="project" value="TreeGrafter"/>
</dbReference>
<dbReference type="Pfam" id="PF17681">
    <property type="entry name" value="GCP_N_terminal"/>
    <property type="match status" value="1"/>
</dbReference>
<dbReference type="GO" id="GO:0044732">
    <property type="term" value="C:mitotic spindle pole body"/>
    <property type="evidence" value="ECO:0007669"/>
    <property type="project" value="TreeGrafter"/>
</dbReference>